<organism evidence="2 3">
    <name type="scientific">Abyssobacteria bacterium (strain SURF_5)</name>
    <dbReference type="NCBI Taxonomy" id="2093360"/>
    <lineage>
        <taxon>Bacteria</taxon>
        <taxon>Pseudomonadati</taxon>
        <taxon>Candidatus Hydrogenedentota</taxon>
        <taxon>Candidatus Abyssobacteria</taxon>
    </lineage>
</organism>
<dbReference type="Gene3D" id="3.40.630.30">
    <property type="match status" value="1"/>
</dbReference>
<evidence type="ECO:0000259" key="1">
    <source>
        <dbReference type="PROSITE" id="PS51186"/>
    </source>
</evidence>
<protein>
    <submittedName>
        <fullName evidence="2">GNAT family N-acetyltransferase</fullName>
    </submittedName>
</protein>
<dbReference type="Pfam" id="PF00583">
    <property type="entry name" value="Acetyltransf_1"/>
    <property type="match status" value="1"/>
</dbReference>
<keyword evidence="2" id="KW-0808">Transferase</keyword>
<name>A0A3A4NCD1_ABYX5</name>
<evidence type="ECO:0000313" key="2">
    <source>
        <dbReference type="EMBL" id="RJP18923.1"/>
    </source>
</evidence>
<dbReference type="InterPro" id="IPR016181">
    <property type="entry name" value="Acyl_CoA_acyltransferase"/>
</dbReference>
<accession>A0A3A4NCD1</accession>
<gene>
    <name evidence="2" type="ORF">C4520_13685</name>
</gene>
<evidence type="ECO:0000313" key="3">
    <source>
        <dbReference type="Proteomes" id="UP000265882"/>
    </source>
</evidence>
<dbReference type="GO" id="GO:0016747">
    <property type="term" value="F:acyltransferase activity, transferring groups other than amino-acyl groups"/>
    <property type="evidence" value="ECO:0007669"/>
    <property type="project" value="InterPro"/>
</dbReference>
<dbReference type="AlphaFoldDB" id="A0A3A4NCD1"/>
<sequence length="377" mass="44149">MNAKRKSIEIHPVESRKDLLDFIRFPWEVYRGDTHWVPPIIKEQEKFLRPENPYFKHAEAEYYLAKVDGKICGRISMSIDQNYINFHGEKMGTFGFFEALNDHEVAARLLDTVRDRLKEKGMEVMRGPFCFTTNHESCGLLVDGFDLDPVVLTSYNPRYYVPLLEEYGLKKAKDLYSYLLKYEDVDFSYVRQLADKAAENHVYARMINLREAGIEAQRVKKVYNNAWSKNWGFVPLTDEEFEDIYRHLLMVAVEDLIYIGMMDEKPIGYYMFIPDFNIIVKKFNGKVGPLNMLRFLRAKTRLKRGRLFMLGVDREYQKTGVAAAMVVNGYDAAIRRGYTEAEFSWILEDNIATRTMCEMFGGKIYKTHRIYEMSLSA</sequence>
<dbReference type="Proteomes" id="UP000265882">
    <property type="component" value="Unassembled WGS sequence"/>
</dbReference>
<dbReference type="SUPFAM" id="SSF55729">
    <property type="entry name" value="Acyl-CoA N-acyltransferases (Nat)"/>
    <property type="match status" value="1"/>
</dbReference>
<dbReference type="InterPro" id="IPR000182">
    <property type="entry name" value="GNAT_dom"/>
</dbReference>
<dbReference type="InterPro" id="IPR039968">
    <property type="entry name" value="BcerS-like"/>
</dbReference>
<reference evidence="2 3" key="1">
    <citation type="journal article" date="2017" name="ISME J.">
        <title>Energy and carbon metabolisms in a deep terrestrial subsurface fluid microbial community.</title>
        <authorList>
            <person name="Momper L."/>
            <person name="Jungbluth S.P."/>
            <person name="Lee M.D."/>
            <person name="Amend J.P."/>
        </authorList>
    </citation>
    <scope>NUCLEOTIDE SEQUENCE [LARGE SCALE GENOMIC DNA]</scope>
    <source>
        <strain evidence="2">SURF_5</strain>
    </source>
</reference>
<dbReference type="EMBL" id="QZKU01000095">
    <property type="protein sequence ID" value="RJP18923.1"/>
    <property type="molecule type" value="Genomic_DNA"/>
</dbReference>
<comment type="caution">
    <text evidence="2">The sequence shown here is derived from an EMBL/GenBank/DDBJ whole genome shotgun (WGS) entry which is preliminary data.</text>
</comment>
<feature type="domain" description="N-acetyltransferase" evidence="1">
    <location>
        <begin position="207"/>
        <end position="377"/>
    </location>
</feature>
<feature type="domain" description="N-acetyltransferase" evidence="1">
    <location>
        <begin position="8"/>
        <end position="174"/>
    </location>
</feature>
<dbReference type="PANTHER" id="PTHR41368">
    <property type="entry name" value="PROTEIN YGHO"/>
    <property type="match status" value="1"/>
</dbReference>
<proteinExistence type="predicted"/>
<dbReference type="PANTHER" id="PTHR41368:SF1">
    <property type="entry name" value="PROTEIN YGHO"/>
    <property type="match status" value="1"/>
</dbReference>
<dbReference type="PROSITE" id="PS51186">
    <property type="entry name" value="GNAT"/>
    <property type="match status" value="2"/>
</dbReference>